<feature type="transmembrane region" description="Helical" evidence="2">
    <location>
        <begin position="336"/>
        <end position="361"/>
    </location>
</feature>
<keyword evidence="2" id="KW-0812">Transmembrane</keyword>
<feature type="compositionally biased region" description="Polar residues" evidence="1">
    <location>
        <begin position="618"/>
        <end position="633"/>
    </location>
</feature>
<name>A0A1E7EJE5_9STRA</name>
<keyword evidence="2" id="KW-1133">Transmembrane helix</keyword>
<evidence type="ECO:0000313" key="3">
    <source>
        <dbReference type="EMBL" id="OEU06028.1"/>
    </source>
</evidence>
<feature type="compositionally biased region" description="Basic and acidic residues" evidence="1">
    <location>
        <begin position="425"/>
        <end position="434"/>
    </location>
</feature>
<dbReference type="OrthoDB" id="55866at2759"/>
<evidence type="ECO:0000256" key="2">
    <source>
        <dbReference type="SAM" id="Phobius"/>
    </source>
</evidence>
<dbReference type="EMBL" id="KV784433">
    <property type="protein sequence ID" value="OEU06028.1"/>
    <property type="molecule type" value="Genomic_DNA"/>
</dbReference>
<feature type="region of interest" description="Disordered" evidence="1">
    <location>
        <begin position="373"/>
        <end position="411"/>
    </location>
</feature>
<proteinExistence type="predicted"/>
<feature type="compositionally biased region" description="Acidic residues" evidence="1">
    <location>
        <begin position="478"/>
        <end position="495"/>
    </location>
</feature>
<reference evidence="3 4" key="1">
    <citation type="submission" date="2016-09" db="EMBL/GenBank/DDBJ databases">
        <title>Extensive genetic diversity and differential bi-allelic expression allows diatom success in the polar Southern Ocean.</title>
        <authorList>
            <consortium name="DOE Joint Genome Institute"/>
            <person name="Mock T."/>
            <person name="Otillar R.P."/>
            <person name="Strauss J."/>
            <person name="Dupont C."/>
            <person name="Frickenhaus S."/>
            <person name="Maumus F."/>
            <person name="Mcmullan M."/>
            <person name="Sanges R."/>
            <person name="Schmutz J."/>
            <person name="Toseland A."/>
            <person name="Valas R."/>
            <person name="Veluchamy A."/>
            <person name="Ward B.J."/>
            <person name="Allen A."/>
            <person name="Barry K."/>
            <person name="Falciatore A."/>
            <person name="Ferrante M."/>
            <person name="Fortunato A.E."/>
            <person name="Gloeckner G."/>
            <person name="Gruber A."/>
            <person name="Hipkin R."/>
            <person name="Janech M."/>
            <person name="Kroth P."/>
            <person name="Leese F."/>
            <person name="Lindquist E."/>
            <person name="Lyon B.R."/>
            <person name="Martin J."/>
            <person name="Mayer C."/>
            <person name="Parker M."/>
            <person name="Quesneville H."/>
            <person name="Raymond J."/>
            <person name="Uhlig C."/>
            <person name="Valentin K.U."/>
            <person name="Worden A.Z."/>
            <person name="Armbrust E.V."/>
            <person name="Bowler C."/>
            <person name="Green B."/>
            <person name="Moulton V."/>
            <person name="Van Oosterhout C."/>
            <person name="Grigoriev I."/>
        </authorList>
    </citation>
    <scope>NUCLEOTIDE SEQUENCE [LARGE SCALE GENOMIC DNA]</scope>
    <source>
        <strain evidence="3 4">CCMP1102</strain>
    </source>
</reference>
<accession>A0A1E7EJE5</accession>
<organism evidence="3 4">
    <name type="scientific">Fragilariopsis cylindrus CCMP1102</name>
    <dbReference type="NCBI Taxonomy" id="635003"/>
    <lineage>
        <taxon>Eukaryota</taxon>
        <taxon>Sar</taxon>
        <taxon>Stramenopiles</taxon>
        <taxon>Ochrophyta</taxon>
        <taxon>Bacillariophyta</taxon>
        <taxon>Bacillariophyceae</taxon>
        <taxon>Bacillariophycidae</taxon>
        <taxon>Bacillariales</taxon>
        <taxon>Bacillariaceae</taxon>
        <taxon>Fragilariopsis</taxon>
    </lineage>
</organism>
<dbReference type="Proteomes" id="UP000095751">
    <property type="component" value="Unassembled WGS sequence"/>
</dbReference>
<feature type="compositionally biased region" description="Low complexity" evidence="1">
    <location>
        <begin position="596"/>
        <end position="617"/>
    </location>
</feature>
<feature type="region of interest" description="Disordered" evidence="1">
    <location>
        <begin position="425"/>
        <end position="495"/>
    </location>
</feature>
<keyword evidence="2" id="KW-0472">Membrane</keyword>
<gene>
    <name evidence="3" type="ORF">FRACYDRAFT_256823</name>
</gene>
<feature type="region of interest" description="Disordered" evidence="1">
    <location>
        <begin position="589"/>
        <end position="655"/>
    </location>
</feature>
<dbReference type="AlphaFoldDB" id="A0A1E7EJE5"/>
<sequence>MSSILDHSKKRTLTTTAILVIATTAAIMIVTEEDEVEEAYDRTRSRTQIVLDPLQVCLYPTPTTDDLNNNLNLQNDMRDSLQELVSQQLENEYGTDFIYFAFTDATIEWYSGQEQDPICGSLDHVLPVIGSYYNSDDDYSNVALANKRDVLLPYSSSTTTTAPPCTCALYKGAVVLLQSDGEEEVGEVEQQQQEEQVHVPTQELLEPIIEAVLQDGLVDSLRDRAVDAVDAAVDTNANANSSSKSSFYTELQGAIITWNVAERQQGDGKLVLRPSSELPVSSSSQLRQTSPPTFAPVTVILDGSNTDATYIDVANTNALEQQQQQSSEANGFQTKAGIILASVLGGLFLFLLVTICCCLCLKKRRNRYNNERYENATSDNDNDDDDLHQPHKMFNNSMSVGIGGGDDEDNATIVSHEDYYEQFDSNHHRDKNNDDHEDYEEQANKTKSSSRRGSRRSSNNNKKKQKQKRQLYSSSSSSDDDNEGDEEDDTSQYEDGELLECISVGGESAWTIGTNATGVTDALGGGNTYNNNNNNNNNNNIGGGNGSGNTTKTLAEMLAAKETFDRDRQITLQKDMLHSEWSSGAYVTSPVVGRTSSGSSSTSSSSKNKNKNSNSNKDASLTSTSTALFQQANGGQGEEIFLMPPRAASRKYSSP</sequence>
<protein>
    <submittedName>
        <fullName evidence="3">Uncharacterized protein</fullName>
    </submittedName>
</protein>
<evidence type="ECO:0000313" key="4">
    <source>
        <dbReference type="Proteomes" id="UP000095751"/>
    </source>
</evidence>
<feature type="compositionally biased region" description="Basic residues" evidence="1">
    <location>
        <begin position="448"/>
        <end position="469"/>
    </location>
</feature>
<keyword evidence="4" id="KW-1185">Reference proteome</keyword>
<evidence type="ECO:0000256" key="1">
    <source>
        <dbReference type="SAM" id="MobiDB-lite"/>
    </source>
</evidence>
<dbReference type="InParanoid" id="A0A1E7EJE5"/>
<dbReference type="KEGG" id="fcy:FRACYDRAFT_256823"/>